<dbReference type="InterPro" id="IPR056132">
    <property type="entry name" value="DUF7715"/>
</dbReference>
<proteinExistence type="predicted"/>
<feature type="domain" description="DUF7715" evidence="1">
    <location>
        <begin position="1"/>
        <end position="128"/>
    </location>
</feature>
<gene>
    <name evidence="2" type="ORF">JOE61_001300</name>
</gene>
<evidence type="ECO:0000313" key="3">
    <source>
        <dbReference type="Proteomes" id="UP000732378"/>
    </source>
</evidence>
<protein>
    <recommendedName>
        <fullName evidence="1">DUF7715 domain-containing protein</fullName>
    </recommendedName>
</protein>
<reference evidence="2 3" key="1">
    <citation type="submission" date="2021-01" db="EMBL/GenBank/DDBJ databases">
        <title>Sequencing the genomes of 1000 actinobacteria strains.</title>
        <authorList>
            <person name="Klenk H.-P."/>
        </authorList>
    </citation>
    <scope>NUCLEOTIDE SEQUENCE [LARGE SCALE GENOMIC DNA]</scope>
    <source>
        <strain evidence="2 3">DSM 18239</strain>
    </source>
</reference>
<organism evidence="2 3">
    <name type="scientific">Nocardioides salarius</name>
    <dbReference type="NCBI Taxonomy" id="374513"/>
    <lineage>
        <taxon>Bacteria</taxon>
        <taxon>Bacillati</taxon>
        <taxon>Actinomycetota</taxon>
        <taxon>Actinomycetes</taxon>
        <taxon>Propionibacteriales</taxon>
        <taxon>Nocardioidaceae</taxon>
        <taxon>Nocardioides</taxon>
    </lineage>
</organism>
<evidence type="ECO:0000313" key="2">
    <source>
        <dbReference type="EMBL" id="MBM7507486.1"/>
    </source>
</evidence>
<dbReference type="EMBL" id="JAFBBZ010000001">
    <property type="protein sequence ID" value="MBM7507486.1"/>
    <property type="molecule type" value="Genomic_DNA"/>
</dbReference>
<dbReference type="Proteomes" id="UP000732378">
    <property type="component" value="Unassembled WGS sequence"/>
</dbReference>
<keyword evidence="3" id="KW-1185">Reference proteome</keyword>
<sequence length="136" mass="14990">MKVLVATSRTQGDVEGDYSFCVPGELLWITMVCDTDRLYPERGCGCGRGFGGLTSHRATTTAEVAELDITETQLRLAVTTSLTDQGWLVPETAELHHELVAETVDLIHEIAEPLPAGTIVRRWIDDFHAFQPPAPR</sequence>
<dbReference type="RefSeq" id="WP_193670108.1">
    <property type="nucleotide sequence ID" value="NZ_JACDTV010000012.1"/>
</dbReference>
<name>A0ABS2M8J0_9ACTN</name>
<evidence type="ECO:0000259" key="1">
    <source>
        <dbReference type="Pfam" id="PF24831"/>
    </source>
</evidence>
<dbReference type="Pfam" id="PF24831">
    <property type="entry name" value="DUF7715"/>
    <property type="match status" value="1"/>
</dbReference>
<comment type="caution">
    <text evidence="2">The sequence shown here is derived from an EMBL/GenBank/DDBJ whole genome shotgun (WGS) entry which is preliminary data.</text>
</comment>
<accession>A0ABS2M8J0</accession>